<feature type="transmembrane region" description="Helical" evidence="1">
    <location>
        <begin position="249"/>
        <end position="270"/>
    </location>
</feature>
<dbReference type="STRING" id="57732.RU94_GL001567"/>
<proteinExistence type="predicted"/>
<feature type="transmembrane region" description="Helical" evidence="1">
    <location>
        <begin position="94"/>
        <end position="112"/>
    </location>
</feature>
<accession>R2PST1</accession>
<keyword evidence="1" id="KW-0472">Membrane</keyword>
<evidence type="ECO:0000256" key="1">
    <source>
        <dbReference type="SAM" id="Phobius"/>
    </source>
</evidence>
<reference evidence="2 3" key="1">
    <citation type="submission" date="2013-02" db="EMBL/GenBank/DDBJ databases">
        <title>The Genome Sequence of Enterococcus asini ATCC_700915.</title>
        <authorList>
            <consortium name="The Broad Institute Genome Sequencing Platform"/>
            <consortium name="The Broad Institute Genome Sequencing Center for Infectious Disease"/>
            <person name="Earl A.M."/>
            <person name="Gilmore M.S."/>
            <person name="Lebreton F."/>
            <person name="Walker B."/>
            <person name="Young S.K."/>
            <person name="Zeng Q."/>
            <person name="Gargeya S."/>
            <person name="Fitzgerald M."/>
            <person name="Haas B."/>
            <person name="Abouelleil A."/>
            <person name="Alvarado L."/>
            <person name="Arachchi H.M."/>
            <person name="Berlin A.M."/>
            <person name="Chapman S.B."/>
            <person name="Dewar J."/>
            <person name="Goldberg J."/>
            <person name="Griggs A."/>
            <person name="Gujja S."/>
            <person name="Hansen M."/>
            <person name="Howarth C."/>
            <person name="Imamovic A."/>
            <person name="Larimer J."/>
            <person name="McCowan C."/>
            <person name="Murphy C."/>
            <person name="Neiman D."/>
            <person name="Pearson M."/>
            <person name="Priest M."/>
            <person name="Roberts A."/>
            <person name="Saif S."/>
            <person name="Shea T."/>
            <person name="Sisk P."/>
            <person name="Sykes S."/>
            <person name="Wortman J."/>
            <person name="Nusbaum C."/>
            <person name="Birren B."/>
        </authorList>
    </citation>
    <scope>NUCLEOTIDE SEQUENCE [LARGE SCALE GENOMIC DNA]</scope>
    <source>
        <strain evidence="2 3">ATCC 700915</strain>
    </source>
</reference>
<dbReference type="PATRIC" id="fig|1158606.3.peg.1566"/>
<feature type="transmembrane region" description="Helical" evidence="1">
    <location>
        <begin position="32"/>
        <end position="51"/>
    </location>
</feature>
<sequence>MERIKTYCLYVVGFYVVYSPELFLRFGVPSQVIIGFIGMLMLVSLFLKKILAKRVSPFLSREVQVVFLCILLNAAYLLLISMQNGYQNRFLQNVYIIIQIFTWTYLLNRYHIRLNNKYSLFQNAILFLANLAMIQAVFCIIMLILPSTKQIALQLYYLGREENIFISGMRIYGISGDYTFFTPIYHGLLGVCLLWLSMIKNSKYLLYLPFIFLVIILNGRTGLVIFFIGAVMMLLLLLINNPNYIGKSLLYLLIIGSFTWASLMVIKIASPNTYQWFMLMVGDIANLFGDNVKTGNIAALSNSFVLPSGFDLIFGLGTRVIGGTASNILLPRSDIGYINDIYLGGLIYIVLQYGSILLYTLSNLNKRNDFISVNDKASFDLRRLDLLPFTLFVLVLIGNYKGELMRSGIPLVFLVVVKNLIIMSERRKHFGERA</sequence>
<protein>
    <submittedName>
        <fullName evidence="2">Uncharacterized protein</fullName>
    </submittedName>
</protein>
<gene>
    <name evidence="2" type="ORF">UAS_01610</name>
</gene>
<feature type="transmembrane region" description="Helical" evidence="1">
    <location>
        <begin position="178"/>
        <end position="197"/>
    </location>
</feature>
<dbReference type="Proteomes" id="UP000013777">
    <property type="component" value="Unassembled WGS sequence"/>
</dbReference>
<feature type="transmembrane region" description="Helical" evidence="1">
    <location>
        <begin position="63"/>
        <end position="82"/>
    </location>
</feature>
<evidence type="ECO:0000313" key="3">
    <source>
        <dbReference type="Proteomes" id="UP000013777"/>
    </source>
</evidence>
<feature type="transmembrane region" description="Helical" evidence="1">
    <location>
        <begin position="404"/>
        <end position="423"/>
    </location>
</feature>
<feature type="transmembrane region" description="Helical" evidence="1">
    <location>
        <begin position="204"/>
        <end position="237"/>
    </location>
</feature>
<dbReference type="GeneID" id="78365154"/>
<evidence type="ECO:0000313" key="2">
    <source>
        <dbReference type="EMBL" id="EOH86358.1"/>
    </source>
</evidence>
<dbReference type="HOGENOM" id="CLU_646883_0_0_9"/>
<feature type="transmembrane region" description="Helical" evidence="1">
    <location>
        <begin position="341"/>
        <end position="361"/>
    </location>
</feature>
<comment type="caution">
    <text evidence="2">The sequence shown here is derived from an EMBL/GenBank/DDBJ whole genome shotgun (WGS) entry which is preliminary data.</text>
</comment>
<keyword evidence="3" id="KW-1185">Reference proteome</keyword>
<dbReference type="eggNOG" id="ENOG5033UZN">
    <property type="taxonomic scope" value="Bacteria"/>
</dbReference>
<organism evidence="2 3">
    <name type="scientific">Enterococcus asini ATCC 700915</name>
    <dbReference type="NCBI Taxonomy" id="1158606"/>
    <lineage>
        <taxon>Bacteria</taxon>
        <taxon>Bacillati</taxon>
        <taxon>Bacillota</taxon>
        <taxon>Bacilli</taxon>
        <taxon>Lactobacillales</taxon>
        <taxon>Enterococcaceae</taxon>
        <taxon>Enterococcus</taxon>
    </lineage>
</organism>
<feature type="transmembrane region" description="Helical" evidence="1">
    <location>
        <begin position="310"/>
        <end position="329"/>
    </location>
</feature>
<keyword evidence="1" id="KW-0812">Transmembrane</keyword>
<dbReference type="RefSeq" id="WP_010754246.1">
    <property type="nucleotide sequence ID" value="NZ_ASVU01000001.1"/>
</dbReference>
<feature type="transmembrane region" description="Helical" evidence="1">
    <location>
        <begin position="381"/>
        <end position="398"/>
    </location>
</feature>
<feature type="transmembrane region" description="Helical" evidence="1">
    <location>
        <begin position="124"/>
        <end position="145"/>
    </location>
</feature>
<name>R2PST1_9ENTE</name>
<dbReference type="OrthoDB" id="2319427at2"/>
<dbReference type="EMBL" id="AJAP01000013">
    <property type="protein sequence ID" value="EOH86358.1"/>
    <property type="molecule type" value="Genomic_DNA"/>
</dbReference>
<keyword evidence="1" id="KW-1133">Transmembrane helix</keyword>
<feature type="transmembrane region" description="Helical" evidence="1">
    <location>
        <begin position="7"/>
        <end position="26"/>
    </location>
</feature>
<dbReference type="AlphaFoldDB" id="R2PST1"/>